<dbReference type="InterPro" id="IPR018647">
    <property type="entry name" value="SLFN_3-like_DNA/RNA_helicase"/>
</dbReference>
<dbReference type="PROSITE" id="PS50164">
    <property type="entry name" value="GIY_YIG"/>
    <property type="match status" value="1"/>
</dbReference>
<keyword evidence="2" id="KW-0378">Hydrolase</keyword>
<dbReference type="InterPro" id="IPR000305">
    <property type="entry name" value="GIY-YIG_endonuc"/>
</dbReference>
<proteinExistence type="predicted"/>
<sequence length="725" mass="83063">MNFNISQYAVDHGLESNIIANHRKYLNWPLVYFLVEINQMEGRKREAYIGETTDVVSRIKTHRKSSKKQKLSSVNLISSDFLNKSAALDLESNLIKYISADGNYSLLNGNLGIANHQYYQQKDLYSDLFKNIWDELRTLGIARHSLEHIDNSDLFKYSPYKSLSKEQIEGLKTILICLLDESTNVSLIQGGAGTGKSILAIFLFKLLKTDLSDFNYVDFDDQDKELFDLLKKVKSKYGQLTMALVIPMASFRKTISNVFSDIKGLSKKMVVGPSEIVKQKYDLLIVDEGHRLRRRVNLGSYFGTFDANCRTLGLDKAIASELDWIQLQSEKSIIFYDQFQSIKPSDVTKESFDTLRQKPTSRVEKLKTQFRVRGGNQYVKFIHQLFESNTNSKVGDFGSYDFKIFENLEEMIEQIHLRENESGLSRMVAGFAWEWISRKVPEAFDIQIGETKLKWNSVTEDWVNSENAINEVGCIHTTQGYDLNYVGLIIGPEIDYDFETNQFVVLKQNYKDKAGKSSIYDDVVLLDYLMNIYKTIMLRGIRGTYVYVCNPNLRAYLSKYIQKFIKEHTSSTWKIQSEPGATTIPFYDLSVAAGSFSDKQLVDHAQYIDLPNKNRISDSFACKVVGESMNKIIPNGSICLFRRYSGGSRNGLICLVECSEINDNDFGANYTIKEYSSKKSIDEDGWKHEMIILKPLSFHAYEPILLHDDEMSDFKVIGVFERVLS</sequence>
<dbReference type="Gene3D" id="3.40.50.300">
    <property type="entry name" value="P-loop containing nucleotide triphosphate hydrolases"/>
    <property type="match status" value="1"/>
</dbReference>
<protein>
    <submittedName>
        <fullName evidence="2">DNA/RNA helicase domain-containing protein</fullName>
    </submittedName>
</protein>
<dbReference type="Proteomes" id="UP001597418">
    <property type="component" value="Unassembled WGS sequence"/>
</dbReference>
<dbReference type="Gene3D" id="2.10.109.10">
    <property type="entry name" value="Umud Fragment, subunit A"/>
    <property type="match status" value="1"/>
</dbReference>
<dbReference type="InterPro" id="IPR027417">
    <property type="entry name" value="P-loop_NTPase"/>
</dbReference>
<comment type="caution">
    <text evidence="2">The sequence shown here is derived from an EMBL/GenBank/DDBJ whole genome shotgun (WGS) entry which is preliminary data.</text>
</comment>
<dbReference type="RefSeq" id="WP_197464712.1">
    <property type="nucleotide sequence ID" value="NZ_JBHUMB010000014.1"/>
</dbReference>
<evidence type="ECO:0000259" key="1">
    <source>
        <dbReference type="PROSITE" id="PS50164"/>
    </source>
</evidence>
<reference evidence="3" key="1">
    <citation type="journal article" date="2019" name="Int. J. Syst. Evol. Microbiol.">
        <title>The Global Catalogue of Microorganisms (GCM) 10K type strain sequencing project: providing services to taxonomists for standard genome sequencing and annotation.</title>
        <authorList>
            <consortium name="The Broad Institute Genomics Platform"/>
            <consortium name="The Broad Institute Genome Sequencing Center for Infectious Disease"/>
            <person name="Wu L."/>
            <person name="Ma J."/>
        </authorList>
    </citation>
    <scope>NUCLEOTIDE SEQUENCE [LARGE SCALE GENOMIC DNA]</scope>
    <source>
        <strain evidence="3">KCTC 42247</strain>
    </source>
</reference>
<feature type="domain" description="GIY-YIG" evidence="1">
    <location>
        <begin position="27"/>
        <end position="104"/>
    </location>
</feature>
<dbReference type="SUPFAM" id="SSF52540">
    <property type="entry name" value="P-loop containing nucleoside triphosphate hydrolases"/>
    <property type="match status" value="1"/>
</dbReference>
<name>A0ABW5UE37_9SPHI</name>
<keyword evidence="2" id="KW-0347">Helicase</keyword>
<dbReference type="InterPro" id="IPR036286">
    <property type="entry name" value="LexA/Signal_pep-like_sf"/>
</dbReference>
<keyword evidence="2" id="KW-0547">Nucleotide-binding</keyword>
<accession>A0ABW5UE37</accession>
<organism evidence="2 3">
    <name type="scientific">Sphingobacterium populi</name>
    <dbReference type="NCBI Taxonomy" id="1812824"/>
    <lineage>
        <taxon>Bacteria</taxon>
        <taxon>Pseudomonadati</taxon>
        <taxon>Bacteroidota</taxon>
        <taxon>Sphingobacteriia</taxon>
        <taxon>Sphingobacteriales</taxon>
        <taxon>Sphingobacteriaceae</taxon>
        <taxon>Sphingobacterium</taxon>
    </lineage>
</organism>
<gene>
    <name evidence="2" type="ORF">ACFSQ6_11970</name>
</gene>
<evidence type="ECO:0000313" key="3">
    <source>
        <dbReference type="Proteomes" id="UP001597418"/>
    </source>
</evidence>
<dbReference type="SUPFAM" id="SSF51306">
    <property type="entry name" value="LexA/Signal peptidase"/>
    <property type="match status" value="1"/>
</dbReference>
<dbReference type="CDD" id="cd06529">
    <property type="entry name" value="S24_LexA-like"/>
    <property type="match status" value="1"/>
</dbReference>
<keyword evidence="3" id="KW-1185">Reference proteome</keyword>
<keyword evidence="2" id="KW-0067">ATP-binding</keyword>
<dbReference type="InterPro" id="IPR039418">
    <property type="entry name" value="LexA-like"/>
</dbReference>
<dbReference type="Pfam" id="PF09848">
    <property type="entry name" value="SLFN-g3_helicase"/>
    <property type="match status" value="1"/>
</dbReference>
<dbReference type="EMBL" id="JBHUMB010000014">
    <property type="protein sequence ID" value="MFD2744107.1"/>
    <property type="molecule type" value="Genomic_DNA"/>
</dbReference>
<dbReference type="GO" id="GO:0004386">
    <property type="term" value="F:helicase activity"/>
    <property type="evidence" value="ECO:0007669"/>
    <property type="project" value="UniProtKB-KW"/>
</dbReference>
<evidence type="ECO:0000313" key="2">
    <source>
        <dbReference type="EMBL" id="MFD2744107.1"/>
    </source>
</evidence>